<reference evidence="1" key="1">
    <citation type="submission" date="2020-03" db="EMBL/GenBank/DDBJ databases">
        <title>Castanea mollissima Vanexum genome sequencing.</title>
        <authorList>
            <person name="Staton M."/>
        </authorList>
    </citation>
    <scope>NUCLEOTIDE SEQUENCE</scope>
    <source>
        <tissue evidence="1">Leaf</tissue>
    </source>
</reference>
<keyword evidence="2" id="KW-1185">Reference proteome</keyword>
<dbReference type="OrthoDB" id="765404at2759"/>
<gene>
    <name evidence="1" type="ORF">CMV_026697</name>
</gene>
<comment type="caution">
    <text evidence="1">The sequence shown here is derived from an EMBL/GenBank/DDBJ whole genome shotgun (WGS) entry which is preliminary data.</text>
</comment>
<name>A0A8J4VEP8_9ROSI</name>
<dbReference type="Proteomes" id="UP000737018">
    <property type="component" value="Unassembled WGS sequence"/>
</dbReference>
<dbReference type="AlphaFoldDB" id="A0A8J4VEP8"/>
<evidence type="ECO:0000313" key="2">
    <source>
        <dbReference type="Proteomes" id="UP000737018"/>
    </source>
</evidence>
<evidence type="ECO:0000313" key="1">
    <source>
        <dbReference type="EMBL" id="KAF3947129.1"/>
    </source>
</evidence>
<organism evidence="1 2">
    <name type="scientific">Castanea mollissima</name>
    <name type="common">Chinese chestnut</name>
    <dbReference type="NCBI Taxonomy" id="60419"/>
    <lineage>
        <taxon>Eukaryota</taxon>
        <taxon>Viridiplantae</taxon>
        <taxon>Streptophyta</taxon>
        <taxon>Embryophyta</taxon>
        <taxon>Tracheophyta</taxon>
        <taxon>Spermatophyta</taxon>
        <taxon>Magnoliopsida</taxon>
        <taxon>eudicotyledons</taxon>
        <taxon>Gunneridae</taxon>
        <taxon>Pentapetalae</taxon>
        <taxon>rosids</taxon>
        <taxon>fabids</taxon>
        <taxon>Fagales</taxon>
        <taxon>Fagaceae</taxon>
        <taxon>Castanea</taxon>
    </lineage>
</organism>
<accession>A0A8J4VEP8</accession>
<protein>
    <submittedName>
        <fullName evidence="1">Uncharacterized protein</fullName>
    </submittedName>
</protein>
<proteinExistence type="predicted"/>
<sequence>MEEEITECKKLVGQAEIHKPFADFKPEKISSFESNVDIKPEDVVRVFMMKESIGGTSFSKIVSNSLRNEKKSGGNEVEPKALQAKISKLEEEIKECKKLIEGAEIHKPFADFKPEKFSSFESNVYRKPEDVIRVFMMNESIGRQFLDALMIPSVSITRKKSE</sequence>
<dbReference type="EMBL" id="JRKL02008155">
    <property type="protein sequence ID" value="KAF3947129.1"/>
    <property type="molecule type" value="Genomic_DNA"/>
</dbReference>